<keyword evidence="1" id="KW-0732">Signal</keyword>
<comment type="caution">
    <text evidence="2">The sequence shown here is derived from an EMBL/GenBank/DDBJ whole genome shotgun (WGS) entry which is preliminary data.</text>
</comment>
<sequence>MVIHTLRRMDFLLYLVAIHLALDALPRGGDLKSGEKLAQPGRRRRNPRVILALLILHQLPSNIRLEQARVGEEHEGDLDFLLMFLYDEIQRRERSLIAGCRSAICQQATSRERGCDLRGSYSWKEKNTGRLQRCYKVGSKLRFHVCFVMGLTI</sequence>
<proteinExistence type="predicted"/>
<dbReference type="EMBL" id="BLXT01004905">
    <property type="protein sequence ID" value="GFO17863.1"/>
    <property type="molecule type" value="Genomic_DNA"/>
</dbReference>
<organism evidence="2 3">
    <name type="scientific">Plakobranchus ocellatus</name>
    <dbReference type="NCBI Taxonomy" id="259542"/>
    <lineage>
        <taxon>Eukaryota</taxon>
        <taxon>Metazoa</taxon>
        <taxon>Spiralia</taxon>
        <taxon>Lophotrochozoa</taxon>
        <taxon>Mollusca</taxon>
        <taxon>Gastropoda</taxon>
        <taxon>Heterobranchia</taxon>
        <taxon>Euthyneura</taxon>
        <taxon>Panpulmonata</taxon>
        <taxon>Sacoglossa</taxon>
        <taxon>Placobranchoidea</taxon>
        <taxon>Plakobranchidae</taxon>
        <taxon>Plakobranchus</taxon>
    </lineage>
</organism>
<dbReference type="Proteomes" id="UP000735302">
    <property type="component" value="Unassembled WGS sequence"/>
</dbReference>
<reference evidence="2 3" key="1">
    <citation type="journal article" date="2021" name="Elife">
        <title>Chloroplast acquisition without the gene transfer in kleptoplastic sea slugs, Plakobranchus ocellatus.</title>
        <authorList>
            <person name="Maeda T."/>
            <person name="Takahashi S."/>
            <person name="Yoshida T."/>
            <person name="Shimamura S."/>
            <person name="Takaki Y."/>
            <person name="Nagai Y."/>
            <person name="Toyoda A."/>
            <person name="Suzuki Y."/>
            <person name="Arimoto A."/>
            <person name="Ishii H."/>
            <person name="Satoh N."/>
            <person name="Nishiyama T."/>
            <person name="Hasebe M."/>
            <person name="Maruyama T."/>
            <person name="Minagawa J."/>
            <person name="Obokata J."/>
            <person name="Shigenobu S."/>
        </authorList>
    </citation>
    <scope>NUCLEOTIDE SEQUENCE [LARGE SCALE GENOMIC DNA]</scope>
</reference>
<protein>
    <recommendedName>
        <fullName evidence="4">Secreted protein</fullName>
    </recommendedName>
</protein>
<evidence type="ECO:0008006" key="4">
    <source>
        <dbReference type="Google" id="ProtNLM"/>
    </source>
</evidence>
<feature type="signal peptide" evidence="1">
    <location>
        <begin position="1"/>
        <end position="24"/>
    </location>
</feature>
<evidence type="ECO:0000313" key="2">
    <source>
        <dbReference type="EMBL" id="GFO17863.1"/>
    </source>
</evidence>
<accession>A0AAV4BG92</accession>
<keyword evidence="3" id="KW-1185">Reference proteome</keyword>
<feature type="chain" id="PRO_5043663163" description="Secreted protein" evidence="1">
    <location>
        <begin position="25"/>
        <end position="153"/>
    </location>
</feature>
<gene>
    <name evidence="2" type="ORF">PoB_004436800</name>
</gene>
<name>A0AAV4BG92_9GAST</name>
<evidence type="ECO:0000256" key="1">
    <source>
        <dbReference type="SAM" id="SignalP"/>
    </source>
</evidence>
<evidence type="ECO:0000313" key="3">
    <source>
        <dbReference type="Proteomes" id="UP000735302"/>
    </source>
</evidence>
<dbReference type="AlphaFoldDB" id="A0AAV4BG92"/>